<dbReference type="PANTHER" id="PTHR10948">
    <property type="entry name" value="TRANSPOSASE"/>
    <property type="match status" value="1"/>
</dbReference>
<dbReference type="PROSITE" id="PS50994">
    <property type="entry name" value="INTEGRASE"/>
    <property type="match status" value="1"/>
</dbReference>
<dbReference type="Pfam" id="PF00665">
    <property type="entry name" value="rve"/>
    <property type="match status" value="1"/>
</dbReference>
<evidence type="ECO:0000259" key="7">
    <source>
        <dbReference type="PROSITE" id="PS50994"/>
    </source>
</evidence>
<dbReference type="InterPro" id="IPR051917">
    <property type="entry name" value="Transposase-Integrase"/>
</dbReference>
<protein>
    <submittedName>
        <fullName evidence="8">IS30 family transposase</fullName>
    </submittedName>
</protein>
<name>A0A9X2SQ87_9PSEU</name>
<evidence type="ECO:0000256" key="5">
    <source>
        <dbReference type="ARBA" id="ARBA00023172"/>
    </source>
</evidence>
<dbReference type="InterPro" id="IPR001584">
    <property type="entry name" value="Integrase_cat-core"/>
</dbReference>
<evidence type="ECO:0000313" key="9">
    <source>
        <dbReference type="Proteomes" id="UP001144096"/>
    </source>
</evidence>
<reference evidence="8" key="1">
    <citation type="submission" date="2022-06" db="EMBL/GenBank/DDBJ databases">
        <title>Amycolatopsis iheyaensis sp. nov., a new species of the genus Amycolatopsis isolated from soil in Iheya island, Japan.</title>
        <authorList>
            <person name="Ngamcharungchit C."/>
            <person name="Kanto H."/>
            <person name="Take A."/>
            <person name="Intra B."/>
            <person name="Matsumoto A."/>
            <person name="Panbangred W."/>
            <person name="Inahashi Y."/>
        </authorList>
    </citation>
    <scope>NUCLEOTIDE SEQUENCE</scope>
    <source>
        <strain evidence="8">OK19-0408</strain>
    </source>
</reference>
<gene>
    <name evidence="8" type="ORF">M8542_49690</name>
</gene>
<proteinExistence type="inferred from homology"/>
<keyword evidence="4" id="KW-0238">DNA-binding</keyword>
<dbReference type="InterPro" id="IPR025246">
    <property type="entry name" value="IS30-like_HTH"/>
</dbReference>
<accession>A0A9X2SQ87</accession>
<evidence type="ECO:0000256" key="4">
    <source>
        <dbReference type="ARBA" id="ARBA00023125"/>
    </source>
</evidence>
<comment type="similarity">
    <text evidence="2">Belongs to the transposase IS30 family.</text>
</comment>
<feature type="domain" description="Integrase catalytic" evidence="7">
    <location>
        <begin position="168"/>
        <end position="322"/>
    </location>
</feature>
<keyword evidence="3" id="KW-0815">Transposition</keyword>
<dbReference type="InterPro" id="IPR053392">
    <property type="entry name" value="Transposase_IS30-like"/>
</dbReference>
<dbReference type="NCBIfam" id="NF033563">
    <property type="entry name" value="transpos_IS30"/>
    <property type="match status" value="1"/>
</dbReference>
<comment type="function">
    <text evidence="1">Required for the transposition of the insertion element.</text>
</comment>
<dbReference type="SUPFAM" id="SSF53098">
    <property type="entry name" value="Ribonuclease H-like"/>
    <property type="match status" value="1"/>
</dbReference>
<evidence type="ECO:0000256" key="6">
    <source>
        <dbReference type="SAM" id="MobiDB-lite"/>
    </source>
</evidence>
<dbReference type="InterPro" id="IPR001598">
    <property type="entry name" value="Transposase_IS30_CS"/>
</dbReference>
<organism evidence="8 9">
    <name type="scientific">Amycolatopsis iheyensis</name>
    <dbReference type="NCBI Taxonomy" id="2945988"/>
    <lineage>
        <taxon>Bacteria</taxon>
        <taxon>Bacillati</taxon>
        <taxon>Actinomycetota</taxon>
        <taxon>Actinomycetes</taxon>
        <taxon>Pseudonocardiales</taxon>
        <taxon>Pseudonocardiaceae</taxon>
        <taxon>Amycolatopsis</taxon>
    </lineage>
</organism>
<comment type="caution">
    <text evidence="8">The sequence shown here is derived from an EMBL/GenBank/DDBJ whole genome shotgun (WGS) entry which is preliminary data.</text>
</comment>
<keyword evidence="9" id="KW-1185">Reference proteome</keyword>
<dbReference type="AlphaFoldDB" id="A0A9X2SQ87"/>
<evidence type="ECO:0000313" key="8">
    <source>
        <dbReference type="EMBL" id="MCR6490869.1"/>
    </source>
</evidence>
<sequence>MAEERVVIADLRREGRSVRAIAAELGRSPSTISRELARNSHPGSGDYRPHAAQARADSRRPRPKTGKIAACPELHDLVQGMLDDKFSPEQISRRLRRDHPDRPELHVTHETIYQALYVQGRGALRRELTAALRTGRTMRKPRRSSEQRRPRFTAPMVMISDRPAEADDRAVPGHWEGDLIIGGDGTSAIATLVERATRYVMLVHLGGSHTAEHVRDALVTTAATLPEQLARSLTWDQGSEMSRHHEFSIATGIPVYFCDPHSPWQRGSNENTNGLLRQYFPKGSNLATHSPDDLAAVAAQLNRRPRKTLGWDTPAERLAKLLTEAS</sequence>
<dbReference type="GO" id="GO:0004803">
    <property type="term" value="F:transposase activity"/>
    <property type="evidence" value="ECO:0007669"/>
    <property type="project" value="InterPro"/>
</dbReference>
<dbReference type="InterPro" id="IPR036397">
    <property type="entry name" value="RNaseH_sf"/>
</dbReference>
<dbReference type="PANTHER" id="PTHR10948:SF23">
    <property type="entry name" value="TRANSPOSASE INSI FOR INSERTION SEQUENCE ELEMENT IS30A-RELATED"/>
    <property type="match status" value="1"/>
</dbReference>
<evidence type="ECO:0000256" key="1">
    <source>
        <dbReference type="ARBA" id="ARBA00002190"/>
    </source>
</evidence>
<keyword evidence="5" id="KW-0233">DNA recombination</keyword>
<dbReference type="GO" id="GO:0003677">
    <property type="term" value="F:DNA binding"/>
    <property type="evidence" value="ECO:0007669"/>
    <property type="project" value="UniProtKB-KW"/>
</dbReference>
<dbReference type="Gene3D" id="3.30.420.10">
    <property type="entry name" value="Ribonuclease H-like superfamily/Ribonuclease H"/>
    <property type="match status" value="1"/>
</dbReference>
<evidence type="ECO:0000256" key="2">
    <source>
        <dbReference type="ARBA" id="ARBA00006363"/>
    </source>
</evidence>
<evidence type="ECO:0000256" key="3">
    <source>
        <dbReference type="ARBA" id="ARBA00022578"/>
    </source>
</evidence>
<dbReference type="EMBL" id="JAMXQV010000073">
    <property type="protein sequence ID" value="MCR6490869.1"/>
    <property type="molecule type" value="Genomic_DNA"/>
</dbReference>
<dbReference type="PROSITE" id="PS01043">
    <property type="entry name" value="TRANSPOSASE_IS30"/>
    <property type="match status" value="1"/>
</dbReference>
<dbReference type="GO" id="GO:0005829">
    <property type="term" value="C:cytosol"/>
    <property type="evidence" value="ECO:0007669"/>
    <property type="project" value="TreeGrafter"/>
</dbReference>
<dbReference type="GO" id="GO:0015074">
    <property type="term" value="P:DNA integration"/>
    <property type="evidence" value="ECO:0007669"/>
    <property type="project" value="InterPro"/>
</dbReference>
<dbReference type="Pfam" id="PF13936">
    <property type="entry name" value="HTH_38"/>
    <property type="match status" value="1"/>
</dbReference>
<dbReference type="Proteomes" id="UP001144096">
    <property type="component" value="Unassembled WGS sequence"/>
</dbReference>
<dbReference type="InterPro" id="IPR012337">
    <property type="entry name" value="RNaseH-like_sf"/>
</dbReference>
<dbReference type="GO" id="GO:0006313">
    <property type="term" value="P:DNA transposition"/>
    <property type="evidence" value="ECO:0007669"/>
    <property type="project" value="InterPro"/>
</dbReference>
<dbReference type="Gene3D" id="1.10.10.60">
    <property type="entry name" value="Homeodomain-like"/>
    <property type="match status" value="1"/>
</dbReference>
<feature type="region of interest" description="Disordered" evidence="6">
    <location>
        <begin position="25"/>
        <end position="65"/>
    </location>
</feature>